<dbReference type="RefSeq" id="WP_344962907.1">
    <property type="nucleotide sequence ID" value="NZ_BAAAXZ010000088.1"/>
</dbReference>
<protein>
    <submittedName>
        <fullName evidence="2">Uncharacterized protein</fullName>
    </submittedName>
</protein>
<keyword evidence="3" id="KW-1185">Reference proteome</keyword>
<dbReference type="Proteomes" id="UP001501102">
    <property type="component" value="Unassembled WGS sequence"/>
</dbReference>
<accession>A0ABN3WWC5</accession>
<keyword evidence="1" id="KW-1133">Transmembrane helix</keyword>
<gene>
    <name evidence="2" type="ORF">GCM10020221_23470</name>
</gene>
<organism evidence="2 3">
    <name type="scientific">Streptomyces thioluteus</name>
    <dbReference type="NCBI Taxonomy" id="66431"/>
    <lineage>
        <taxon>Bacteria</taxon>
        <taxon>Bacillati</taxon>
        <taxon>Actinomycetota</taxon>
        <taxon>Actinomycetes</taxon>
        <taxon>Kitasatosporales</taxon>
        <taxon>Streptomycetaceae</taxon>
        <taxon>Streptomyces</taxon>
    </lineage>
</organism>
<feature type="transmembrane region" description="Helical" evidence="1">
    <location>
        <begin position="48"/>
        <end position="67"/>
    </location>
</feature>
<evidence type="ECO:0000256" key="1">
    <source>
        <dbReference type="SAM" id="Phobius"/>
    </source>
</evidence>
<evidence type="ECO:0000313" key="2">
    <source>
        <dbReference type="EMBL" id="GAA2926845.1"/>
    </source>
</evidence>
<name>A0ABN3WWC5_STRTU</name>
<evidence type="ECO:0000313" key="3">
    <source>
        <dbReference type="Proteomes" id="UP001501102"/>
    </source>
</evidence>
<feature type="transmembrane region" description="Helical" evidence="1">
    <location>
        <begin position="21"/>
        <end position="42"/>
    </location>
</feature>
<proteinExistence type="predicted"/>
<reference evidence="2 3" key="1">
    <citation type="journal article" date="2019" name="Int. J. Syst. Evol. Microbiol.">
        <title>The Global Catalogue of Microorganisms (GCM) 10K type strain sequencing project: providing services to taxonomists for standard genome sequencing and annotation.</title>
        <authorList>
            <consortium name="The Broad Institute Genomics Platform"/>
            <consortium name="The Broad Institute Genome Sequencing Center for Infectious Disease"/>
            <person name="Wu L."/>
            <person name="Ma J."/>
        </authorList>
    </citation>
    <scope>NUCLEOTIDE SEQUENCE [LARGE SCALE GENOMIC DNA]</scope>
    <source>
        <strain evidence="2 3">JCM 4087</strain>
    </source>
</reference>
<keyword evidence="1" id="KW-0472">Membrane</keyword>
<sequence>MKFVWLFWVVRHINDFGYSRGLLRGSIGTVVVLITAVAIGFALQRKRFAAVSAGALVFGGGIAWLACH</sequence>
<dbReference type="EMBL" id="BAAAXZ010000088">
    <property type="protein sequence ID" value="GAA2926845.1"/>
    <property type="molecule type" value="Genomic_DNA"/>
</dbReference>
<comment type="caution">
    <text evidence="2">The sequence shown here is derived from an EMBL/GenBank/DDBJ whole genome shotgun (WGS) entry which is preliminary data.</text>
</comment>
<keyword evidence="1" id="KW-0812">Transmembrane</keyword>